<name>A0A317U0C3_9GAMM</name>
<dbReference type="Proteomes" id="UP000247152">
    <property type="component" value="Unassembled WGS sequence"/>
</dbReference>
<evidence type="ECO:0000313" key="2">
    <source>
        <dbReference type="Proteomes" id="UP000247152"/>
    </source>
</evidence>
<evidence type="ECO:0000313" key="1">
    <source>
        <dbReference type="EMBL" id="PWY55473.1"/>
    </source>
</evidence>
<dbReference type="AlphaFoldDB" id="A0A317U0C3"/>
<organism evidence="1 2">
    <name type="scientific">Legionella qingyii</name>
    <dbReference type="NCBI Taxonomy" id="2184757"/>
    <lineage>
        <taxon>Bacteria</taxon>
        <taxon>Pseudomonadati</taxon>
        <taxon>Pseudomonadota</taxon>
        <taxon>Gammaproteobacteria</taxon>
        <taxon>Legionellales</taxon>
        <taxon>Legionellaceae</taxon>
        <taxon>Legionella</taxon>
    </lineage>
</organism>
<gene>
    <name evidence="1" type="ORF">DGG96_11890</name>
</gene>
<dbReference type="EMBL" id="QHJG01000018">
    <property type="protein sequence ID" value="PWY55473.1"/>
    <property type="molecule type" value="Genomic_DNA"/>
</dbReference>
<accession>A0A317U0C3</accession>
<sequence>MGLNLLLLNLKSISFSYIVRQMNIKFIICIATNFIYPSLINEYSEDLMQAMIKKQRSDLRAGMYRYQVVSQLEPGGI</sequence>
<comment type="caution">
    <text evidence="1">The sequence shown here is derived from an EMBL/GenBank/DDBJ whole genome shotgun (WGS) entry which is preliminary data.</text>
</comment>
<proteinExistence type="predicted"/>
<reference evidence="1 2" key="1">
    <citation type="submission" date="2018-05" db="EMBL/GenBank/DDBJ databases">
        <title>Legionella qingyii sp.nov., whole genome shotgun sequence.</title>
        <authorList>
            <person name="Wu H."/>
            <person name="Zhu Q."/>
            <person name="Hu C."/>
        </authorList>
    </citation>
    <scope>NUCLEOTIDE SEQUENCE [LARGE SCALE GENOMIC DNA]</scope>
    <source>
        <strain evidence="1 2">HEB18</strain>
    </source>
</reference>
<protein>
    <submittedName>
        <fullName evidence="1">Uncharacterized protein</fullName>
    </submittedName>
</protein>